<protein>
    <submittedName>
        <fullName evidence="1">Uncharacterized protein</fullName>
    </submittedName>
</protein>
<comment type="caution">
    <text evidence="1">The sequence shown here is derived from an EMBL/GenBank/DDBJ whole genome shotgun (WGS) entry which is preliminary data.</text>
</comment>
<dbReference type="Proteomes" id="UP000636800">
    <property type="component" value="Chromosome 12"/>
</dbReference>
<dbReference type="AlphaFoldDB" id="A0A835UDW9"/>
<dbReference type="OrthoDB" id="1745547at2759"/>
<accession>A0A835UDW9</accession>
<proteinExistence type="predicted"/>
<evidence type="ECO:0000313" key="2">
    <source>
        <dbReference type="Proteomes" id="UP000636800"/>
    </source>
</evidence>
<evidence type="ECO:0000313" key="1">
    <source>
        <dbReference type="EMBL" id="KAG0457673.1"/>
    </source>
</evidence>
<name>A0A835UDW9_VANPL</name>
<sequence>MLHEQFLRGVKKAWEKGGVASGLQLVEDKATPQEVKHWAILCTSSQAKVGRVLKKRLPKKLVMRAKRGVADPQAATLQDISKMKL</sequence>
<dbReference type="EMBL" id="JADCNL010000012">
    <property type="protein sequence ID" value="KAG0457673.1"/>
    <property type="molecule type" value="Genomic_DNA"/>
</dbReference>
<keyword evidence="2" id="KW-1185">Reference proteome</keyword>
<gene>
    <name evidence="1" type="ORF">HPP92_022830</name>
</gene>
<organism evidence="1 2">
    <name type="scientific">Vanilla planifolia</name>
    <name type="common">Vanilla</name>
    <dbReference type="NCBI Taxonomy" id="51239"/>
    <lineage>
        <taxon>Eukaryota</taxon>
        <taxon>Viridiplantae</taxon>
        <taxon>Streptophyta</taxon>
        <taxon>Embryophyta</taxon>
        <taxon>Tracheophyta</taxon>
        <taxon>Spermatophyta</taxon>
        <taxon>Magnoliopsida</taxon>
        <taxon>Liliopsida</taxon>
        <taxon>Asparagales</taxon>
        <taxon>Orchidaceae</taxon>
        <taxon>Vanilloideae</taxon>
        <taxon>Vanilleae</taxon>
        <taxon>Vanilla</taxon>
    </lineage>
</organism>
<reference evidence="1 2" key="1">
    <citation type="journal article" date="2020" name="Nat. Food">
        <title>A phased Vanilla planifolia genome enables genetic improvement of flavour and production.</title>
        <authorList>
            <person name="Hasing T."/>
            <person name="Tang H."/>
            <person name="Brym M."/>
            <person name="Khazi F."/>
            <person name="Huang T."/>
            <person name="Chambers A.H."/>
        </authorList>
    </citation>
    <scope>NUCLEOTIDE SEQUENCE [LARGE SCALE GENOMIC DNA]</scope>
    <source>
        <tissue evidence="1">Leaf</tissue>
    </source>
</reference>